<protein>
    <submittedName>
        <fullName evidence="1">Uncharacterized protein</fullName>
    </submittedName>
</protein>
<dbReference type="EMBL" id="AQPN01000142">
    <property type="protein sequence ID" value="EOR92817.1"/>
    <property type="molecule type" value="Genomic_DNA"/>
</dbReference>
<organism evidence="1 2">
    <name type="scientific">Arcticibacter svalbardensis MN12-7</name>
    <dbReference type="NCBI Taxonomy" id="1150600"/>
    <lineage>
        <taxon>Bacteria</taxon>
        <taxon>Pseudomonadati</taxon>
        <taxon>Bacteroidota</taxon>
        <taxon>Sphingobacteriia</taxon>
        <taxon>Sphingobacteriales</taxon>
        <taxon>Sphingobacteriaceae</taxon>
        <taxon>Arcticibacter</taxon>
    </lineage>
</organism>
<gene>
    <name evidence="1" type="ORF">ADIARSV_4028</name>
</gene>
<dbReference type="Proteomes" id="UP000014174">
    <property type="component" value="Unassembled WGS sequence"/>
</dbReference>
<proteinExistence type="predicted"/>
<dbReference type="AlphaFoldDB" id="R9GLV6"/>
<accession>R9GLV6</accession>
<name>R9GLV6_9SPHI</name>
<evidence type="ECO:0000313" key="2">
    <source>
        <dbReference type="Proteomes" id="UP000014174"/>
    </source>
</evidence>
<sequence length="44" mass="5044">MPWEIEEGIAMAPYCGKLIKWPRLPKLQVLNLLMLQETTFNLGG</sequence>
<keyword evidence="2" id="KW-1185">Reference proteome</keyword>
<comment type="caution">
    <text evidence="1">The sequence shown here is derived from an EMBL/GenBank/DDBJ whole genome shotgun (WGS) entry which is preliminary data.</text>
</comment>
<dbReference type="STRING" id="1150600.ADIARSV_4028"/>
<reference evidence="1 2" key="1">
    <citation type="journal article" date="2013" name="Genome Announc.">
        <title>Draft Genome Sequence of Arcticibacter svalbardensis Strain MN12-7T, a Member of the Family Sphingobacteriaceae Isolated from an Arctic Soil Sample.</title>
        <authorList>
            <person name="Shivaji S."/>
            <person name="Ara S."/>
            <person name="Prasad S."/>
            <person name="Manasa B.P."/>
            <person name="Begum Z."/>
            <person name="Singh A."/>
            <person name="Kumar Pinnaka A."/>
        </authorList>
    </citation>
    <scope>NUCLEOTIDE SEQUENCE [LARGE SCALE GENOMIC DNA]</scope>
    <source>
        <strain evidence="1 2">MN12-7</strain>
    </source>
</reference>
<evidence type="ECO:0000313" key="1">
    <source>
        <dbReference type="EMBL" id="EOR92817.1"/>
    </source>
</evidence>